<accession>A0A5C6Q1T6</accession>
<comment type="caution">
    <text evidence="3">The sequence shown here is derived from an EMBL/GenBank/DDBJ whole genome shotgun (WGS) entry which is preliminary data.</text>
</comment>
<protein>
    <submittedName>
        <fullName evidence="3">Transposase</fullName>
    </submittedName>
</protein>
<dbReference type="Pfam" id="PF13751">
    <property type="entry name" value="DDE_Tnp_1_6"/>
    <property type="match status" value="1"/>
</dbReference>
<dbReference type="PANTHER" id="PTHR33408:SF2">
    <property type="entry name" value="TRANSPOSASE DDE DOMAIN-CONTAINING PROTEIN"/>
    <property type="match status" value="1"/>
</dbReference>
<dbReference type="Proteomes" id="UP000321917">
    <property type="component" value="Unassembled WGS sequence"/>
</dbReference>
<dbReference type="EMBL" id="VOLR01000087">
    <property type="protein sequence ID" value="TWX52650.1"/>
    <property type="molecule type" value="Genomic_DNA"/>
</dbReference>
<dbReference type="Proteomes" id="UP000321525">
    <property type="component" value="Unassembled WGS sequence"/>
</dbReference>
<dbReference type="OrthoDB" id="9182628at2"/>
<evidence type="ECO:0000259" key="1">
    <source>
        <dbReference type="Pfam" id="PF13751"/>
    </source>
</evidence>
<sequence>MTTSKGTIQGYNGIAINDDKHQIILQAQAWGSVAEQQTLKPSIEQLKKQLTNLGTPETFSTAKFTADSGFHSEANLKFMASTGLDSYMADNAFRSRNPLFKMSETYQTEKEKRRLKRSKGKPKQFTRDDFYFDKEAITCRCPAGKSMWLQSKQIITQGKAYTRFSGFLKHCRVCPLQQQCMRNPPKETGRQVQFPDETNRVVSYSDKMKVKIDSPVGRRQYSKRLGAIEPVFGNITVNKSMNQFTLRGQEKVNSQWQMYCLVHNIEKLRNSLH</sequence>
<evidence type="ECO:0000313" key="3">
    <source>
        <dbReference type="EMBL" id="TWX61128.1"/>
    </source>
</evidence>
<name>A0A5C6Q1T6_9GAMM</name>
<proteinExistence type="predicted"/>
<dbReference type="PANTHER" id="PTHR33408">
    <property type="entry name" value="TRANSPOSASE"/>
    <property type="match status" value="1"/>
</dbReference>
<feature type="domain" description="Transposase DDE" evidence="1">
    <location>
        <begin position="141"/>
        <end position="268"/>
    </location>
</feature>
<dbReference type="EMBL" id="VOLQ01000116">
    <property type="protein sequence ID" value="TWX61128.1"/>
    <property type="molecule type" value="Genomic_DNA"/>
</dbReference>
<evidence type="ECO:0000313" key="4">
    <source>
        <dbReference type="Proteomes" id="UP000321525"/>
    </source>
</evidence>
<evidence type="ECO:0000313" key="2">
    <source>
        <dbReference type="EMBL" id="TWX52650.1"/>
    </source>
</evidence>
<gene>
    <name evidence="2" type="ORF">ESZ26_19055</name>
    <name evidence="3" type="ORF">ESZ27_19105</name>
</gene>
<organism evidence="3 5">
    <name type="scientific">Colwellia hornerae</name>
    <dbReference type="NCBI Taxonomy" id="89402"/>
    <lineage>
        <taxon>Bacteria</taxon>
        <taxon>Pseudomonadati</taxon>
        <taxon>Pseudomonadota</taxon>
        <taxon>Gammaproteobacteria</taxon>
        <taxon>Alteromonadales</taxon>
        <taxon>Colwelliaceae</taxon>
        <taxon>Colwellia</taxon>
    </lineage>
</organism>
<keyword evidence="4" id="KW-1185">Reference proteome</keyword>
<dbReference type="AlphaFoldDB" id="A0A5C6Q1T6"/>
<dbReference type="InterPro" id="IPR025668">
    <property type="entry name" value="Tnp_DDE_dom"/>
</dbReference>
<evidence type="ECO:0000313" key="5">
    <source>
        <dbReference type="Proteomes" id="UP000321917"/>
    </source>
</evidence>
<reference evidence="3 5" key="1">
    <citation type="submission" date="2019-07" db="EMBL/GenBank/DDBJ databases">
        <title>Genomes of sea-ice associated Colwellia species.</title>
        <authorList>
            <person name="Bowman J.P."/>
        </authorList>
    </citation>
    <scope>NUCLEOTIDE SEQUENCE [LARGE SCALE GENOMIC DNA]</scope>
    <source>
        <strain evidence="2 4">ACAM 607</strain>
        <strain evidence="3 5">IC036</strain>
    </source>
</reference>